<evidence type="ECO:0000256" key="1">
    <source>
        <dbReference type="ARBA" id="ARBA00001412"/>
    </source>
</evidence>
<name>A0ABR2GYN2_9EUKA</name>
<dbReference type="InterPro" id="IPR014718">
    <property type="entry name" value="GH-type_carb-bd"/>
</dbReference>
<dbReference type="Pfam" id="PF02837">
    <property type="entry name" value="Glyco_hydro_2_N"/>
    <property type="match status" value="1"/>
</dbReference>
<keyword evidence="5" id="KW-0326">Glycosidase</keyword>
<dbReference type="InterPro" id="IPR013783">
    <property type="entry name" value="Ig-like_fold"/>
</dbReference>
<dbReference type="InterPro" id="IPR032312">
    <property type="entry name" value="LacZ_4"/>
</dbReference>
<dbReference type="Proteomes" id="UP001470230">
    <property type="component" value="Unassembled WGS sequence"/>
</dbReference>
<evidence type="ECO:0000256" key="3">
    <source>
        <dbReference type="ARBA" id="ARBA00012756"/>
    </source>
</evidence>
<dbReference type="EC" id="3.2.1.23" evidence="3"/>
<feature type="domain" description="Beta galactosidase small chain/" evidence="7">
    <location>
        <begin position="770"/>
        <end position="1073"/>
    </location>
</feature>
<dbReference type="Gene3D" id="3.20.20.80">
    <property type="entry name" value="Glycosidases"/>
    <property type="match status" value="1"/>
</dbReference>
<keyword evidence="9" id="KW-1185">Reference proteome</keyword>
<dbReference type="Gene3D" id="2.60.120.260">
    <property type="entry name" value="Galactose-binding domain-like"/>
    <property type="match status" value="1"/>
</dbReference>
<dbReference type="SUPFAM" id="SSF49785">
    <property type="entry name" value="Galactose-binding domain-like"/>
    <property type="match status" value="1"/>
</dbReference>
<evidence type="ECO:0000313" key="9">
    <source>
        <dbReference type="Proteomes" id="UP001470230"/>
    </source>
</evidence>
<dbReference type="SMART" id="SM01038">
    <property type="entry name" value="Bgal_small_N"/>
    <property type="match status" value="1"/>
</dbReference>
<dbReference type="InterPro" id="IPR036156">
    <property type="entry name" value="Beta-gal/glucu_dom_sf"/>
</dbReference>
<dbReference type="InterPro" id="IPR006102">
    <property type="entry name" value="Ig-like_GH2"/>
</dbReference>
<dbReference type="InterPro" id="IPR006103">
    <property type="entry name" value="Glyco_hydro_2_cat"/>
</dbReference>
<dbReference type="Pfam" id="PF00703">
    <property type="entry name" value="Glyco_hydro_2"/>
    <property type="match status" value="1"/>
</dbReference>
<evidence type="ECO:0000256" key="6">
    <source>
        <dbReference type="ARBA" id="ARBA00032230"/>
    </source>
</evidence>
<accession>A0ABR2GYN2</accession>
<dbReference type="Pfam" id="PF02836">
    <property type="entry name" value="Glyco_hydro_2_C"/>
    <property type="match status" value="1"/>
</dbReference>
<dbReference type="Gene3D" id="2.60.40.10">
    <property type="entry name" value="Immunoglobulins"/>
    <property type="match status" value="2"/>
</dbReference>
<keyword evidence="4" id="KW-0378">Hydrolase</keyword>
<dbReference type="SUPFAM" id="SSF49303">
    <property type="entry name" value="beta-Galactosidase/glucuronidase domain"/>
    <property type="match status" value="2"/>
</dbReference>
<protein>
    <recommendedName>
        <fullName evidence="3">beta-galactosidase</fullName>
        <ecNumber evidence="3">3.2.1.23</ecNumber>
    </recommendedName>
    <alternativeName>
        <fullName evidence="6">Lactase</fullName>
    </alternativeName>
</protein>
<dbReference type="Gene3D" id="2.70.98.10">
    <property type="match status" value="1"/>
</dbReference>
<dbReference type="InterPro" id="IPR050347">
    <property type="entry name" value="Bact_Beta-galactosidase"/>
</dbReference>
<comment type="caution">
    <text evidence="8">The sequence shown here is derived from an EMBL/GenBank/DDBJ whole genome shotgun (WGS) entry which is preliminary data.</text>
</comment>
<evidence type="ECO:0000256" key="2">
    <source>
        <dbReference type="ARBA" id="ARBA00007401"/>
    </source>
</evidence>
<dbReference type="InterPro" id="IPR011013">
    <property type="entry name" value="Gal_mutarotase_sf_dom"/>
</dbReference>
<gene>
    <name evidence="8" type="ORF">M9Y10_032501</name>
</gene>
<evidence type="ECO:0000313" key="8">
    <source>
        <dbReference type="EMBL" id="KAK8839035.1"/>
    </source>
</evidence>
<dbReference type="Pfam" id="PF16353">
    <property type="entry name" value="LacZ_4"/>
    <property type="match status" value="1"/>
</dbReference>
<dbReference type="Pfam" id="PF02929">
    <property type="entry name" value="Bgal_small_N"/>
    <property type="match status" value="1"/>
</dbReference>
<dbReference type="PANTHER" id="PTHR46323">
    <property type="entry name" value="BETA-GALACTOSIDASE"/>
    <property type="match status" value="1"/>
</dbReference>
<dbReference type="InterPro" id="IPR004199">
    <property type="entry name" value="B-gal_small/dom_5"/>
</dbReference>
<dbReference type="InterPro" id="IPR017853">
    <property type="entry name" value="GH"/>
</dbReference>
<reference evidence="8 9" key="1">
    <citation type="submission" date="2024-04" db="EMBL/GenBank/DDBJ databases">
        <title>Tritrichomonas musculus Genome.</title>
        <authorList>
            <person name="Alves-Ferreira E."/>
            <person name="Grigg M."/>
            <person name="Lorenzi H."/>
            <person name="Galac M."/>
        </authorList>
    </citation>
    <scope>NUCLEOTIDE SEQUENCE [LARGE SCALE GENOMIC DNA]</scope>
    <source>
        <strain evidence="8 9">EAF2021</strain>
    </source>
</reference>
<dbReference type="SUPFAM" id="SSF74650">
    <property type="entry name" value="Galactose mutarotase-like"/>
    <property type="match status" value="1"/>
</dbReference>
<dbReference type="InterPro" id="IPR006104">
    <property type="entry name" value="Glyco_hydro_2_N"/>
</dbReference>
<dbReference type="EMBL" id="JAPFFF010000053">
    <property type="protein sequence ID" value="KAK8839035.1"/>
    <property type="molecule type" value="Genomic_DNA"/>
</dbReference>
<comment type="catalytic activity">
    <reaction evidence="1">
        <text>Hydrolysis of terminal non-reducing beta-D-galactose residues in beta-D-galactosides.</text>
        <dbReference type="EC" id="3.2.1.23"/>
    </reaction>
</comment>
<dbReference type="InterPro" id="IPR006101">
    <property type="entry name" value="Glyco_hydro_2"/>
</dbReference>
<dbReference type="SUPFAM" id="SSF51445">
    <property type="entry name" value="(Trans)glycosidases"/>
    <property type="match status" value="1"/>
</dbReference>
<evidence type="ECO:0000256" key="5">
    <source>
        <dbReference type="ARBA" id="ARBA00023295"/>
    </source>
</evidence>
<organism evidence="8 9">
    <name type="scientific">Tritrichomonas musculus</name>
    <dbReference type="NCBI Taxonomy" id="1915356"/>
    <lineage>
        <taxon>Eukaryota</taxon>
        <taxon>Metamonada</taxon>
        <taxon>Parabasalia</taxon>
        <taxon>Tritrichomonadida</taxon>
        <taxon>Tritrichomonadidae</taxon>
        <taxon>Tritrichomonas</taxon>
    </lineage>
</organism>
<dbReference type="PANTHER" id="PTHR46323:SF2">
    <property type="entry name" value="BETA-GALACTOSIDASE"/>
    <property type="match status" value="1"/>
</dbReference>
<dbReference type="PRINTS" id="PR00132">
    <property type="entry name" value="GLHYDRLASE2"/>
</dbReference>
<dbReference type="InterPro" id="IPR008979">
    <property type="entry name" value="Galactose-bd-like_sf"/>
</dbReference>
<sequence>MLHIDYYKIIKSVAVNKEEPRTSFVSHDDRDEAITNITNFENSPYYINLNGKWEFYFNEYPRDVPKDIATDTNNDDPKWCEINVPGNWEIQGYGVAVYTDTAYDFCPINPHPPDLPDKNPVGVYRKKDVKIPQKWIDDDRDIFLQVGAAKTGLYVYVNGQEVGYSEDSKDPADFLINKYINKKEEEGNVITFVIYKYTTGSYLEDQDMWRLGGIERDVVLYSQPKTHIRDFKVISTLDNGYSNGIFKLTVNAINHNDKEKVDVNILYELIDNDGKTILQNEEDSSIESMKENVIQFDEQTIQKVNRWSAEDPCLYKLLITLKKKSDNSVLEIVSFRIGFRKEEFTHIKWNNNDYTVLLFNGKPVIYKGVNIHEHDQNTGHYVTDEVRLKDIELLKQNNFNALRFSHYPNCRRLYEMCDEYGFYVVSECNIESHGMGYDFDRTLGNAPIWYEPHIDRTKNMYERTKNYACVTFFSLGNESGNGCNFHKTYKYIKENEMSCQNRPVNYDRALMDWNSDMLLLKFPTDTYLKEVSEKSHERPVMPSEYSHSMGNSNGNFNRIWEAIYDYPNIQGGFIWDWVDQGILTTGKGGRKYWAYGGDFGENTPSDGNFNINGCVNPDRTPHPAMAEIKYSQQNVGFEFSDVKNGIIRIINRFFFTDLNDYEIICSISANEKVIKEINLSNKSNDIQELKPQGSIKVDLHNEINQLKPEINTEYFLNLKVLAKTDKKPFIPKGFEIAHDQFRLPIEPIYKTFKLKHEPKLDIKKTDTSVTITSENVKFEFNTTEGVVKSYQVDGFEFIKDGFGLQPNFWRAPNDNDYGNGGPLREQIWKKMSHNFEVEKFHISSHKCFTILTVNYQLSNHNKYEVVYHIYTNGIVKVDVSYNHSKKMHKEPLPNIPRVGLRFRVPSELHNVIYFGRGPEENYADRCSGTRIDLFKTTAENLYFPYVRPQENGHHVDTRWLAVHNDDNSKGLLIDADKLIEFNALRNSVEDFDSEDQKNLPYQFHNFDKKPPEEAKNILRRHQHIDDIVPRDYVEINVDYKQQGVAGFNSWGDRVLPEFSLPSNQNYSYGFTLIPFNNEDEISEKLSFSYE</sequence>
<evidence type="ECO:0000259" key="7">
    <source>
        <dbReference type="SMART" id="SM01038"/>
    </source>
</evidence>
<proteinExistence type="inferred from homology"/>
<comment type="similarity">
    <text evidence="2">Belongs to the glycosyl hydrolase 2 family.</text>
</comment>
<evidence type="ECO:0000256" key="4">
    <source>
        <dbReference type="ARBA" id="ARBA00022801"/>
    </source>
</evidence>